<sequence>MFKNIRARTVAPQMFALSKDIFAAIKCSSRLLQGFPRSNTICSSTTVKNNKADEKKQKCEDIPVENIRNFSIIAHVDHGKSTLADRLLEMTGAIMKNSGRSQVLDRLQVERERGITVKAQTASLNYTLNNHNYLLNLIDTPGHVDFSTEVSRSLAACQGVILLVDANQGVQAQTVANFYMAFGKELVIIPVLNKIDLKNADPEKVSGQLRTLFDISENDILKVSAKLGTGVEDVLKAVVDRLPPPPVNRETPFRALLFDSWYDRYQGAVVVVYVTDGSVKIGDEIVAMHSGKNYEIKSTGLLRPHEEPTNKLVAGQVGYLTCNMRSTKEAHIGDTLHHRNQSVTMLPDFKPANPMVFAGVYPMDQSQHVVLRSAIEKLVLNDSAVTVATDSSPALGQGWRLGFLGLLHMEVFNQRLEQEYDTQAVITAPSVTYKARIFGEKNVKRYGGSEITITNPAHFPDPCIVTEFLEPMVMGTIITPDTYLGPILSLCMERRGTQQSSTNIDNHHVIMHILLPLNEIVVDFHDHLKSISSGYASFDYEEYGFVPSRLVKLNILLNGIAVEELSMVVHASKASGVGRRVCLKLKEIIPRQMIEIAIQAAVGGKIVARETLKAYRKDVTAKLYGGDVTRRMKLLNRQAEGKKSMKLVANIRLPRETFIDVLKR</sequence>
<keyword evidence="8" id="KW-0648">Protein biosynthesis</keyword>
<dbReference type="EMBL" id="KK852729">
    <property type="protein sequence ID" value="KDR17568.1"/>
    <property type="molecule type" value="Genomic_DNA"/>
</dbReference>
<proteinExistence type="inferred from homology"/>
<dbReference type="HAMAP" id="MF_00071">
    <property type="entry name" value="LepA"/>
    <property type="match status" value="1"/>
</dbReference>
<dbReference type="GO" id="GO:0097177">
    <property type="term" value="F:mitochondrial ribosome binding"/>
    <property type="evidence" value="ECO:0007669"/>
    <property type="project" value="TreeGrafter"/>
</dbReference>
<dbReference type="InterPro" id="IPR004161">
    <property type="entry name" value="EFTu-like_2"/>
</dbReference>
<dbReference type="InterPro" id="IPR000795">
    <property type="entry name" value="T_Tr_GTP-bd_dom"/>
</dbReference>
<dbReference type="FunFam" id="2.40.30.10:FF:000015">
    <property type="entry name" value="Translation factor GUF1, mitochondrial"/>
    <property type="match status" value="1"/>
</dbReference>
<dbReference type="NCBIfam" id="TIGR01393">
    <property type="entry name" value="lepA"/>
    <property type="match status" value="1"/>
</dbReference>
<dbReference type="InterPro" id="IPR038363">
    <property type="entry name" value="LepA_C_sf"/>
</dbReference>
<dbReference type="PANTHER" id="PTHR43512">
    <property type="entry name" value="TRANSLATION FACTOR GUF1-RELATED"/>
    <property type="match status" value="1"/>
</dbReference>
<evidence type="ECO:0000259" key="9">
    <source>
        <dbReference type="PROSITE" id="PS51722"/>
    </source>
</evidence>
<dbReference type="FunCoup" id="A0A067RF21">
    <property type="interactions" value="1644"/>
</dbReference>
<dbReference type="PROSITE" id="PS00301">
    <property type="entry name" value="G_TR_1"/>
    <property type="match status" value="1"/>
</dbReference>
<comment type="similarity">
    <text evidence="1">Belongs to the TRAFAC class translation factor GTPase superfamily. Classic translation factor GTPase family. LepA subfamily.</text>
</comment>
<evidence type="ECO:0000256" key="2">
    <source>
        <dbReference type="ARBA" id="ARBA00022741"/>
    </source>
</evidence>
<keyword evidence="5 8" id="KW-0496">Mitochondrion</keyword>
<dbReference type="PANTHER" id="PTHR43512:SF7">
    <property type="entry name" value="TRANSLATION FACTOR GUF1, MITOCHONDRIAL"/>
    <property type="match status" value="1"/>
</dbReference>
<dbReference type="Gene3D" id="3.30.70.2570">
    <property type="entry name" value="Elongation factor 4, C-terminal domain"/>
    <property type="match status" value="1"/>
</dbReference>
<comment type="similarity">
    <text evidence="8">Belongs to the GTP-binding elongation factor family. LepA subfamily.</text>
</comment>
<dbReference type="eggNOG" id="KOG0462">
    <property type="taxonomic scope" value="Eukaryota"/>
</dbReference>
<feature type="binding site" evidence="8">
    <location>
        <begin position="139"/>
        <end position="143"/>
    </location>
    <ligand>
        <name>GTP</name>
        <dbReference type="ChEBI" id="CHEBI:37565"/>
    </ligand>
</feature>
<dbReference type="NCBIfam" id="TIGR00231">
    <property type="entry name" value="small_GTP"/>
    <property type="match status" value="1"/>
</dbReference>
<dbReference type="GO" id="GO:0003924">
    <property type="term" value="F:GTPase activity"/>
    <property type="evidence" value="ECO:0007669"/>
    <property type="project" value="UniProtKB-UniRule"/>
</dbReference>
<comment type="catalytic activity">
    <reaction evidence="8">
        <text>GTP + H2O = GDP + phosphate + H(+)</text>
        <dbReference type="Rhea" id="RHEA:19669"/>
        <dbReference type="ChEBI" id="CHEBI:15377"/>
        <dbReference type="ChEBI" id="CHEBI:15378"/>
        <dbReference type="ChEBI" id="CHEBI:37565"/>
        <dbReference type="ChEBI" id="CHEBI:43474"/>
        <dbReference type="ChEBI" id="CHEBI:58189"/>
        <dbReference type="EC" id="3.6.5.n1"/>
    </reaction>
</comment>
<dbReference type="Pfam" id="PF00009">
    <property type="entry name" value="GTP_EFTU"/>
    <property type="match status" value="1"/>
</dbReference>
<dbReference type="FunFam" id="3.30.70.240:FF:000007">
    <property type="entry name" value="Translation factor GUF1, mitochondrial"/>
    <property type="match status" value="1"/>
</dbReference>
<dbReference type="FunFam" id="3.30.70.2570:FF:000001">
    <property type="entry name" value="Translation factor GUF1, mitochondrial"/>
    <property type="match status" value="1"/>
</dbReference>
<name>A0A067RF21_ZOONE</name>
<evidence type="ECO:0000256" key="8">
    <source>
        <dbReference type="HAMAP-Rule" id="MF_03137"/>
    </source>
</evidence>
<dbReference type="Gene3D" id="3.30.70.240">
    <property type="match status" value="1"/>
</dbReference>
<dbReference type="AlphaFoldDB" id="A0A067RF21"/>
<comment type="function">
    <text evidence="8">Promotes mitochondrial protein synthesis. May act as a fidelity factor of the translation reaction, by catalyzing a one-codon backward translocation of tRNAs on improperly translocated ribosomes. Binds to mitochondrial ribosomes in a GTP-dependent manner.</text>
</comment>
<dbReference type="InterPro" id="IPR013842">
    <property type="entry name" value="LepA_CTD"/>
</dbReference>
<dbReference type="Pfam" id="PF03144">
    <property type="entry name" value="GTP_EFTU_D2"/>
    <property type="match status" value="1"/>
</dbReference>
<keyword evidence="2 8" id="KW-0547">Nucleotide-binding</keyword>
<evidence type="ECO:0000256" key="4">
    <source>
        <dbReference type="ARBA" id="ARBA00022801"/>
    </source>
</evidence>
<dbReference type="STRING" id="136037.A0A067RF21"/>
<evidence type="ECO:0000256" key="3">
    <source>
        <dbReference type="ARBA" id="ARBA00022792"/>
    </source>
</evidence>
<reference evidence="10 11" key="1">
    <citation type="journal article" date="2014" name="Nat. Commun.">
        <title>Molecular traces of alternative social organization in a termite genome.</title>
        <authorList>
            <person name="Terrapon N."/>
            <person name="Li C."/>
            <person name="Robertson H.M."/>
            <person name="Ji L."/>
            <person name="Meng X."/>
            <person name="Booth W."/>
            <person name="Chen Z."/>
            <person name="Childers C.P."/>
            <person name="Glastad K.M."/>
            <person name="Gokhale K."/>
            <person name="Gowin J."/>
            <person name="Gronenberg W."/>
            <person name="Hermansen R.A."/>
            <person name="Hu H."/>
            <person name="Hunt B.G."/>
            <person name="Huylmans A.K."/>
            <person name="Khalil S.M."/>
            <person name="Mitchell R.D."/>
            <person name="Munoz-Torres M.C."/>
            <person name="Mustard J.A."/>
            <person name="Pan H."/>
            <person name="Reese J.T."/>
            <person name="Scharf M.E."/>
            <person name="Sun F."/>
            <person name="Vogel H."/>
            <person name="Xiao J."/>
            <person name="Yang W."/>
            <person name="Yang Z."/>
            <person name="Yang Z."/>
            <person name="Zhou J."/>
            <person name="Zhu J."/>
            <person name="Brent C.S."/>
            <person name="Elsik C.G."/>
            <person name="Goodisman M.A."/>
            <person name="Liberles D.A."/>
            <person name="Roe R.M."/>
            <person name="Vargo E.L."/>
            <person name="Vilcinskas A."/>
            <person name="Wang J."/>
            <person name="Bornberg-Bauer E."/>
            <person name="Korb J."/>
            <person name="Zhang G."/>
            <person name="Liebig J."/>
        </authorList>
    </citation>
    <scope>NUCLEOTIDE SEQUENCE [LARGE SCALE GENOMIC DNA]</scope>
    <source>
        <tissue evidence="10">Whole organism</tissue>
    </source>
</reference>
<dbReference type="CDD" id="cd16260">
    <property type="entry name" value="EF4_III"/>
    <property type="match status" value="1"/>
</dbReference>
<dbReference type="InterPro" id="IPR031157">
    <property type="entry name" value="G_TR_CS"/>
</dbReference>
<dbReference type="InParanoid" id="A0A067RF21"/>
<dbReference type="Pfam" id="PF00679">
    <property type="entry name" value="EFG_C"/>
    <property type="match status" value="1"/>
</dbReference>
<dbReference type="PRINTS" id="PR00315">
    <property type="entry name" value="ELONGATNFCT"/>
</dbReference>
<organism evidence="10 11">
    <name type="scientific">Zootermopsis nevadensis</name>
    <name type="common">Dampwood termite</name>
    <dbReference type="NCBI Taxonomy" id="136037"/>
    <lineage>
        <taxon>Eukaryota</taxon>
        <taxon>Metazoa</taxon>
        <taxon>Ecdysozoa</taxon>
        <taxon>Arthropoda</taxon>
        <taxon>Hexapoda</taxon>
        <taxon>Insecta</taxon>
        <taxon>Pterygota</taxon>
        <taxon>Neoptera</taxon>
        <taxon>Polyneoptera</taxon>
        <taxon>Dictyoptera</taxon>
        <taxon>Blattodea</taxon>
        <taxon>Blattoidea</taxon>
        <taxon>Termitoidae</taxon>
        <taxon>Termopsidae</taxon>
        <taxon>Zootermopsis</taxon>
    </lineage>
</organism>
<keyword evidence="6 8" id="KW-0342">GTP-binding</keyword>
<comment type="subcellular location">
    <subcellularLocation>
        <location evidence="8">Mitochondrion inner membrane</location>
        <topology evidence="8">Peripheral membrane protein</topology>
        <orientation evidence="8">Matrix side</orientation>
    </subcellularLocation>
</comment>
<dbReference type="FunFam" id="3.40.50.300:FF:000078">
    <property type="entry name" value="Elongation factor 4"/>
    <property type="match status" value="1"/>
</dbReference>
<dbReference type="InterPro" id="IPR027417">
    <property type="entry name" value="P-loop_NTPase"/>
</dbReference>
<dbReference type="FunFam" id="3.30.70.870:FF:000004">
    <property type="entry name" value="Translation factor GUF1, mitochondrial"/>
    <property type="match status" value="1"/>
</dbReference>
<dbReference type="InterPro" id="IPR005225">
    <property type="entry name" value="Small_GTP-bd"/>
</dbReference>
<gene>
    <name evidence="10" type="ORF">L798_08478</name>
</gene>
<evidence type="ECO:0000313" key="10">
    <source>
        <dbReference type="EMBL" id="KDR17568.1"/>
    </source>
</evidence>
<dbReference type="Proteomes" id="UP000027135">
    <property type="component" value="Unassembled WGS sequence"/>
</dbReference>
<dbReference type="InterPro" id="IPR035654">
    <property type="entry name" value="LepA_IV"/>
</dbReference>
<dbReference type="SUPFAM" id="SSF52540">
    <property type="entry name" value="P-loop containing nucleoside triphosphate hydrolases"/>
    <property type="match status" value="1"/>
</dbReference>
<dbReference type="SUPFAM" id="SSF54980">
    <property type="entry name" value="EF-G C-terminal domain-like"/>
    <property type="match status" value="2"/>
</dbReference>
<dbReference type="GO" id="GO:0005759">
    <property type="term" value="C:mitochondrial matrix"/>
    <property type="evidence" value="ECO:0007669"/>
    <property type="project" value="UniProtKB-UniRule"/>
</dbReference>
<evidence type="ECO:0000256" key="6">
    <source>
        <dbReference type="ARBA" id="ARBA00023134"/>
    </source>
</evidence>
<dbReference type="Gene3D" id="3.40.50.300">
    <property type="entry name" value="P-loop containing nucleotide triphosphate hydrolases"/>
    <property type="match status" value="1"/>
</dbReference>
<dbReference type="InterPro" id="IPR035647">
    <property type="entry name" value="EFG_III/V"/>
</dbReference>
<dbReference type="OMA" id="QVKCDEN"/>
<dbReference type="InterPro" id="IPR000640">
    <property type="entry name" value="EFG_V-like"/>
</dbReference>
<dbReference type="GO" id="GO:0005525">
    <property type="term" value="F:GTP binding"/>
    <property type="evidence" value="ECO:0007669"/>
    <property type="project" value="UniProtKB-UniRule"/>
</dbReference>
<dbReference type="EC" id="3.6.5.n1" evidence="8"/>
<dbReference type="GO" id="GO:0005743">
    <property type="term" value="C:mitochondrial inner membrane"/>
    <property type="evidence" value="ECO:0007669"/>
    <property type="project" value="UniProtKB-SubCell"/>
</dbReference>
<dbReference type="Gene3D" id="2.40.30.10">
    <property type="entry name" value="Translation factors"/>
    <property type="match status" value="1"/>
</dbReference>
<dbReference type="GO" id="GO:0006412">
    <property type="term" value="P:translation"/>
    <property type="evidence" value="ECO:0007669"/>
    <property type="project" value="UniProtKB-KW"/>
</dbReference>
<dbReference type="GO" id="GO:0045727">
    <property type="term" value="P:positive regulation of translation"/>
    <property type="evidence" value="ECO:0007669"/>
    <property type="project" value="UniProtKB-UniRule"/>
</dbReference>
<keyword evidence="4 8" id="KW-0378">Hydrolase</keyword>
<dbReference type="InterPro" id="IPR006297">
    <property type="entry name" value="EF-4"/>
</dbReference>
<dbReference type="Pfam" id="PF06421">
    <property type="entry name" value="LepA_C"/>
    <property type="match status" value="1"/>
</dbReference>
<feature type="binding site" evidence="8">
    <location>
        <begin position="74"/>
        <end position="81"/>
    </location>
    <ligand>
        <name>GTP</name>
        <dbReference type="ChEBI" id="CHEBI:37565"/>
    </ligand>
</feature>
<evidence type="ECO:0000313" key="11">
    <source>
        <dbReference type="Proteomes" id="UP000027135"/>
    </source>
</evidence>
<accession>A0A067RF21</accession>
<dbReference type="CDD" id="cd03709">
    <property type="entry name" value="lepA_C"/>
    <property type="match status" value="1"/>
</dbReference>
<keyword evidence="7 8" id="KW-0472">Membrane</keyword>
<feature type="binding site" evidence="8">
    <location>
        <begin position="193"/>
        <end position="196"/>
    </location>
    <ligand>
        <name>GTP</name>
        <dbReference type="ChEBI" id="CHEBI:37565"/>
    </ligand>
</feature>
<dbReference type="PROSITE" id="PS51722">
    <property type="entry name" value="G_TR_2"/>
    <property type="match status" value="1"/>
</dbReference>
<evidence type="ECO:0000256" key="7">
    <source>
        <dbReference type="ARBA" id="ARBA00023136"/>
    </source>
</evidence>
<protein>
    <recommendedName>
        <fullName evidence="8">Translation factor GUF1 homolog, mitochondrial</fullName>
        <ecNumber evidence="8">3.6.5.n1</ecNumber>
    </recommendedName>
    <alternativeName>
        <fullName evidence="8">Elongation factor 4 homolog</fullName>
        <shortName evidence="8">EF-4</shortName>
    </alternativeName>
    <alternativeName>
        <fullName evidence="8">GTPase GUF1 homolog</fullName>
    </alternativeName>
    <alternativeName>
        <fullName evidence="8">Ribosomal back-translocase</fullName>
    </alternativeName>
</protein>
<feature type="domain" description="Tr-type G" evidence="9">
    <location>
        <begin position="65"/>
        <end position="247"/>
    </location>
</feature>
<evidence type="ECO:0000256" key="1">
    <source>
        <dbReference type="ARBA" id="ARBA00005454"/>
    </source>
</evidence>
<dbReference type="CDD" id="cd03699">
    <property type="entry name" value="EF4_II"/>
    <property type="match status" value="1"/>
</dbReference>
<keyword evidence="11" id="KW-1185">Reference proteome</keyword>
<dbReference type="Gene3D" id="3.30.70.870">
    <property type="entry name" value="Elongation Factor G (Translational Gtpase), domain 3"/>
    <property type="match status" value="1"/>
</dbReference>
<keyword evidence="3 8" id="KW-0999">Mitochondrion inner membrane</keyword>
<dbReference type="OrthoDB" id="1074at2759"/>
<evidence type="ECO:0000256" key="5">
    <source>
        <dbReference type="ARBA" id="ARBA00023128"/>
    </source>
</evidence>
<dbReference type="CDD" id="cd01890">
    <property type="entry name" value="LepA"/>
    <property type="match status" value="1"/>
</dbReference>